<reference evidence="9" key="1">
    <citation type="journal article" date="2015" name="Microbiology">
        <title>Genome of Methanoregula boonei 6A8 reveals adaptations to oligotrophic peatland environments.</title>
        <authorList>
            <person name="Braeuer S."/>
            <person name="Cadillo-Quiroz H."/>
            <person name="Kyrpides N."/>
            <person name="Woyke T."/>
            <person name="Goodwin L."/>
            <person name="Detter C."/>
            <person name="Podell S."/>
            <person name="Yavitt J.B."/>
            <person name="Zinder S.H."/>
        </authorList>
    </citation>
    <scope>NUCLEOTIDE SEQUENCE [LARGE SCALE GENOMIC DNA]</scope>
    <source>
        <strain evidence="9">DSM 21154 / JCM 14090 / 6A8</strain>
    </source>
</reference>
<gene>
    <name evidence="8" type="ordered locus">Mboo_0037</name>
</gene>
<dbReference type="AlphaFoldDB" id="A7I4A0"/>
<evidence type="ECO:0000256" key="2">
    <source>
        <dbReference type="ARBA" id="ARBA00022692"/>
    </source>
</evidence>
<dbReference type="CDD" id="cd06530">
    <property type="entry name" value="S26_SPase_I"/>
    <property type="match status" value="1"/>
</dbReference>
<keyword evidence="2 7" id="KW-0812">Transmembrane</keyword>
<evidence type="ECO:0000313" key="9">
    <source>
        <dbReference type="Proteomes" id="UP000002408"/>
    </source>
</evidence>
<dbReference type="eggNOG" id="arCOG01739">
    <property type="taxonomic scope" value="Archaea"/>
</dbReference>
<dbReference type="GO" id="GO:0006465">
    <property type="term" value="P:signal peptide processing"/>
    <property type="evidence" value="ECO:0007669"/>
    <property type="project" value="InterPro"/>
</dbReference>
<feature type="region of interest" description="Disordered" evidence="6">
    <location>
        <begin position="300"/>
        <end position="321"/>
    </location>
</feature>
<feature type="transmembrane region" description="Helical" evidence="7">
    <location>
        <begin position="277"/>
        <end position="296"/>
    </location>
</feature>
<dbReference type="STRING" id="456442.Mboo_0037"/>
<dbReference type="RefSeq" id="WP_011991049.1">
    <property type="nucleotide sequence ID" value="NC_009712.1"/>
</dbReference>
<comment type="subcellular location">
    <subcellularLocation>
        <location evidence="1">Membrane</location>
    </subcellularLocation>
</comment>
<keyword evidence="9" id="KW-1185">Reference proteome</keyword>
<evidence type="ECO:0000256" key="7">
    <source>
        <dbReference type="SAM" id="Phobius"/>
    </source>
</evidence>
<dbReference type="Proteomes" id="UP000002408">
    <property type="component" value="Chromosome"/>
</dbReference>
<dbReference type="GO" id="GO:0004252">
    <property type="term" value="F:serine-type endopeptidase activity"/>
    <property type="evidence" value="ECO:0007669"/>
    <property type="project" value="InterPro"/>
</dbReference>
<dbReference type="InterPro" id="IPR001733">
    <property type="entry name" value="Peptidase_S26B"/>
</dbReference>
<keyword evidence="5 7" id="KW-0472">Membrane</keyword>
<protein>
    <recommendedName>
        <fullName evidence="10">Peptidase S26B, signal peptidase</fullName>
    </recommendedName>
</protein>
<dbReference type="KEGG" id="mbn:Mboo_0037"/>
<dbReference type="SUPFAM" id="SSF51306">
    <property type="entry name" value="LexA/Signal peptidase"/>
    <property type="match status" value="1"/>
</dbReference>
<name>A7I4A0_METB6</name>
<keyword evidence="3" id="KW-0378">Hydrolase</keyword>
<evidence type="ECO:0000313" key="8">
    <source>
        <dbReference type="EMBL" id="ABS54561.1"/>
    </source>
</evidence>
<dbReference type="InterPro" id="IPR019533">
    <property type="entry name" value="Peptidase_S26"/>
</dbReference>
<proteinExistence type="predicted"/>
<evidence type="ECO:0000256" key="6">
    <source>
        <dbReference type="SAM" id="MobiDB-lite"/>
    </source>
</evidence>
<dbReference type="EMBL" id="CP000780">
    <property type="protein sequence ID" value="ABS54561.1"/>
    <property type="molecule type" value="Genomic_DNA"/>
</dbReference>
<dbReference type="HOGENOM" id="CLU_054902_1_1_2"/>
<feature type="transmembrane region" description="Helical" evidence="7">
    <location>
        <begin position="31"/>
        <end position="55"/>
    </location>
</feature>
<dbReference type="InterPro" id="IPR019758">
    <property type="entry name" value="Pept_S26A_signal_pept_1_CS"/>
</dbReference>
<dbReference type="InterPro" id="IPR036286">
    <property type="entry name" value="LexA/Signal_pep-like_sf"/>
</dbReference>
<evidence type="ECO:0008006" key="10">
    <source>
        <dbReference type="Google" id="ProtNLM"/>
    </source>
</evidence>
<evidence type="ECO:0000256" key="3">
    <source>
        <dbReference type="ARBA" id="ARBA00022801"/>
    </source>
</evidence>
<dbReference type="PANTHER" id="PTHR10806:SF6">
    <property type="entry name" value="SIGNAL PEPTIDASE COMPLEX CATALYTIC SUBUNIT SEC11"/>
    <property type="match status" value="1"/>
</dbReference>
<evidence type="ECO:0000256" key="5">
    <source>
        <dbReference type="ARBA" id="ARBA00023136"/>
    </source>
</evidence>
<sequence length="321" mass="35162">MADNQDPQGIRAQIQAFRTSDHWAVSLARDILWVVAVVGCIALALYLICGTWPAVVTVESGSMEPHMNIGDLVVVVAPDRFGPLQTWDEAHATGYQKFGDYGDVIIYRPNGQTDFWAQIGLLPLSSQHPIIHRAMTWVDAGSPEPTYINPYGGEATPLRYTPITVSNTTTYGYYILYPQDNATALQNLSASAQGMGFGDAAGTKYFLPQQYITNGSGFVMYGDATTHGGYITKGDNNPVSDEGYITVDNQAIEPVEKQWVVGKALFTVPYVGLLPLHIWWVIIIVIIGMVAWDWYAKKKEEGPAKKGGKQKAAGKGSRKNK</sequence>
<organism evidence="8 9">
    <name type="scientific">Methanoregula boonei (strain DSM 21154 / JCM 14090 / 6A8)</name>
    <dbReference type="NCBI Taxonomy" id="456442"/>
    <lineage>
        <taxon>Archaea</taxon>
        <taxon>Methanobacteriati</taxon>
        <taxon>Methanobacteriota</taxon>
        <taxon>Stenosarchaea group</taxon>
        <taxon>Methanomicrobia</taxon>
        <taxon>Methanomicrobiales</taxon>
        <taxon>Methanoregulaceae</taxon>
        <taxon>Methanoregula</taxon>
    </lineage>
</organism>
<dbReference type="GeneID" id="69101761"/>
<evidence type="ECO:0000256" key="1">
    <source>
        <dbReference type="ARBA" id="ARBA00004370"/>
    </source>
</evidence>
<dbReference type="PROSITE" id="PS00761">
    <property type="entry name" value="SPASE_I_3"/>
    <property type="match status" value="1"/>
</dbReference>
<evidence type="ECO:0000256" key="4">
    <source>
        <dbReference type="ARBA" id="ARBA00022989"/>
    </source>
</evidence>
<dbReference type="GO" id="GO:0016020">
    <property type="term" value="C:membrane"/>
    <property type="evidence" value="ECO:0007669"/>
    <property type="project" value="UniProtKB-SubCell"/>
</dbReference>
<accession>A7I4A0</accession>
<dbReference type="PANTHER" id="PTHR10806">
    <property type="entry name" value="SIGNAL PEPTIDASE COMPLEX CATALYTIC SUBUNIT SEC11"/>
    <property type="match status" value="1"/>
</dbReference>
<keyword evidence="4 7" id="KW-1133">Transmembrane helix</keyword>